<dbReference type="Pfam" id="PF07264">
    <property type="entry name" value="EI24"/>
    <property type="match status" value="1"/>
</dbReference>
<evidence type="ECO:0000256" key="3">
    <source>
        <dbReference type="ARBA" id="ARBA00022475"/>
    </source>
</evidence>
<dbReference type="GO" id="GO:0000103">
    <property type="term" value="P:sulfate assimilation"/>
    <property type="evidence" value="ECO:0007669"/>
    <property type="project" value="InterPro"/>
</dbReference>
<proteinExistence type="inferred from homology"/>
<accession>A0A0G4Q4S1</accession>
<keyword evidence="9 11" id="KW-0472">Membrane</keyword>
<evidence type="ECO:0000256" key="5">
    <source>
        <dbReference type="ARBA" id="ARBA00022605"/>
    </source>
</evidence>
<dbReference type="HAMAP" id="MF_00468">
    <property type="entry name" value="CysZ"/>
    <property type="match status" value="1"/>
</dbReference>
<feature type="transmembrane region" description="Helical" evidence="11">
    <location>
        <begin position="32"/>
        <end position="52"/>
    </location>
</feature>
<keyword evidence="7 11" id="KW-1133">Transmembrane helix</keyword>
<dbReference type="InterPro" id="IPR059112">
    <property type="entry name" value="CysZ/EI24"/>
</dbReference>
<dbReference type="InterPro" id="IPR022985">
    <property type="entry name" value="Sulfate_CysZ"/>
</dbReference>
<feature type="transmembrane region" description="Helical" evidence="11">
    <location>
        <begin position="72"/>
        <end position="93"/>
    </location>
</feature>
<evidence type="ECO:0000256" key="4">
    <source>
        <dbReference type="ARBA" id="ARBA00022519"/>
    </source>
</evidence>
<feature type="transmembrane region" description="Helical" evidence="11">
    <location>
        <begin position="144"/>
        <end position="164"/>
    </location>
</feature>
<dbReference type="PANTHER" id="PTHR37468:SF1">
    <property type="entry name" value="SULFATE TRANSPORTER CYSZ"/>
    <property type="match status" value="1"/>
</dbReference>
<evidence type="ECO:0000256" key="6">
    <source>
        <dbReference type="ARBA" id="ARBA00022692"/>
    </source>
</evidence>
<comment type="function">
    <text evidence="11">High affinity, high specificity proton-dependent sulfate transporter, which mediates sulfate uptake. Provides the sulfur source for the cysteine synthesis pathway.</text>
</comment>
<evidence type="ECO:0000256" key="11">
    <source>
        <dbReference type="HAMAP-Rule" id="MF_00468"/>
    </source>
</evidence>
<dbReference type="GO" id="GO:0019344">
    <property type="term" value="P:cysteine biosynthetic process"/>
    <property type="evidence" value="ECO:0007669"/>
    <property type="project" value="UniProtKB-UniRule"/>
</dbReference>
<evidence type="ECO:0000256" key="2">
    <source>
        <dbReference type="ARBA" id="ARBA00022448"/>
    </source>
</evidence>
<keyword evidence="3 11" id="KW-1003">Cell membrane</keyword>
<comment type="subcellular location">
    <subcellularLocation>
        <location evidence="11">Cell inner membrane</location>
        <topology evidence="11">Multi-pass membrane protein</topology>
    </subcellularLocation>
    <subcellularLocation>
        <location evidence="1">Membrane</location>
        <topology evidence="1">Multi-pass membrane protein</topology>
    </subcellularLocation>
</comment>
<dbReference type="InterPro" id="IPR050480">
    <property type="entry name" value="CysZ-like"/>
</dbReference>
<keyword evidence="10 11" id="KW-0198">Cysteine biosynthesis</keyword>
<name>A0A0G4Q4S1_9GAMM</name>
<evidence type="ECO:0000256" key="9">
    <source>
        <dbReference type="ARBA" id="ARBA00023136"/>
    </source>
</evidence>
<keyword evidence="6 11" id="KW-0812">Transmembrane</keyword>
<evidence type="ECO:0000256" key="7">
    <source>
        <dbReference type="ARBA" id="ARBA00022989"/>
    </source>
</evidence>
<evidence type="ECO:0000256" key="10">
    <source>
        <dbReference type="ARBA" id="ARBA00023192"/>
    </source>
</evidence>
<dbReference type="NCBIfam" id="NF003433">
    <property type="entry name" value="PRK04949.1"/>
    <property type="match status" value="1"/>
</dbReference>
<organism evidence="12 13">
    <name type="scientific">Proteus penneri</name>
    <dbReference type="NCBI Taxonomy" id="102862"/>
    <lineage>
        <taxon>Bacteria</taxon>
        <taxon>Pseudomonadati</taxon>
        <taxon>Pseudomonadota</taxon>
        <taxon>Gammaproteobacteria</taxon>
        <taxon>Enterobacterales</taxon>
        <taxon>Morganellaceae</taxon>
        <taxon>Proteus</taxon>
    </lineage>
</organism>
<keyword evidence="2 11" id="KW-0813">Transport</keyword>
<keyword evidence="5 11" id="KW-0028">Amino-acid biosynthesis</keyword>
<dbReference type="AlphaFoldDB" id="A0A0G4Q4S1"/>
<dbReference type="Proteomes" id="UP000183920">
    <property type="component" value="Unassembled WGS sequence"/>
</dbReference>
<dbReference type="PANTHER" id="PTHR37468">
    <property type="entry name" value="SULFATE TRANSPORTER CYSZ"/>
    <property type="match status" value="1"/>
</dbReference>
<feature type="transmembrane region" description="Helical" evidence="11">
    <location>
        <begin position="210"/>
        <end position="235"/>
    </location>
</feature>
<evidence type="ECO:0000256" key="8">
    <source>
        <dbReference type="ARBA" id="ARBA00023032"/>
    </source>
</evidence>
<keyword evidence="8 11" id="KW-0764">Sulfate transport</keyword>
<reference evidence="13" key="1">
    <citation type="submission" date="2015-06" db="EMBL/GenBank/DDBJ databases">
        <authorList>
            <person name="Urmite Genomes"/>
        </authorList>
    </citation>
    <scope>NUCLEOTIDE SEQUENCE [LARGE SCALE GENOMIC DNA]</scope>
    <source>
        <strain evidence="13">CSUR P1867</strain>
    </source>
</reference>
<gene>
    <name evidence="11" type="primary">cysZ</name>
    <name evidence="12" type="ORF">BN1804_01041</name>
</gene>
<evidence type="ECO:0000256" key="1">
    <source>
        <dbReference type="ARBA" id="ARBA00004141"/>
    </source>
</evidence>
<sequence>MTNLTETNKNLNGFHYFALGWRLITRKGLKRFVILPLLANIIILGSAFWWLYGQIGGMVNWMMEKVPDWLQWLSYLIWPLSVIFILLVFTYFFSTLANIIASPFNGLLAEKLEGQITGIAPPDTGVTGILKDVPRILKRELTKIAYYLPRAIVLLLLYFIPAIGQTVAPILWFAFGAWMMAIQYNDFPFDNHKISFSAMKSSLKQDKWNNLQFGMVINIFTMIPILNLVIMPVAICGATAMWCDRYRKQHVQDGQW</sequence>
<evidence type="ECO:0000313" key="13">
    <source>
        <dbReference type="Proteomes" id="UP000183920"/>
    </source>
</evidence>
<dbReference type="GO" id="GO:0005886">
    <property type="term" value="C:plasma membrane"/>
    <property type="evidence" value="ECO:0007669"/>
    <property type="project" value="UniProtKB-SubCell"/>
</dbReference>
<evidence type="ECO:0000313" key="12">
    <source>
        <dbReference type="EMBL" id="CRL60586.1"/>
    </source>
</evidence>
<dbReference type="EMBL" id="CVRY01000002">
    <property type="protein sequence ID" value="CRL60586.1"/>
    <property type="molecule type" value="Genomic_DNA"/>
</dbReference>
<dbReference type="RefSeq" id="WP_072063223.1">
    <property type="nucleotide sequence ID" value="NZ_CVRY01000002.1"/>
</dbReference>
<comment type="similarity">
    <text evidence="11">Belongs to the CysZ family.</text>
</comment>
<protein>
    <recommendedName>
        <fullName evidence="11">Sulfate transporter CysZ</fullName>
    </recommendedName>
</protein>
<keyword evidence="4 11" id="KW-0997">Cell inner membrane</keyword>
<dbReference type="GO" id="GO:0009675">
    <property type="term" value="F:high-affinity sulfate:proton symporter activity"/>
    <property type="evidence" value="ECO:0007669"/>
    <property type="project" value="TreeGrafter"/>
</dbReference>